<dbReference type="OrthoDB" id="387093at2759"/>
<evidence type="ECO:0000259" key="2">
    <source>
        <dbReference type="SMART" id="SM00645"/>
    </source>
</evidence>
<feature type="domain" description="Peptidase C1A papain C-terminal" evidence="2">
    <location>
        <begin position="312"/>
        <end position="514"/>
    </location>
</feature>
<dbReference type="SMART" id="SM00645">
    <property type="entry name" value="Pept_C1"/>
    <property type="match status" value="2"/>
</dbReference>
<reference evidence="4 5" key="1">
    <citation type="submission" date="2013-11" db="EMBL/GenBank/DDBJ databases">
        <title>Opisthorchis viverrini - life in the bile duct.</title>
        <authorList>
            <person name="Young N.D."/>
            <person name="Nagarajan N."/>
            <person name="Lin S.J."/>
            <person name="Korhonen P.K."/>
            <person name="Jex A.R."/>
            <person name="Hall R.S."/>
            <person name="Safavi-Hemami H."/>
            <person name="Kaewkong W."/>
            <person name="Bertrand D."/>
            <person name="Gao S."/>
            <person name="Seet Q."/>
            <person name="Wongkham S."/>
            <person name="Teh B.T."/>
            <person name="Wongkham C."/>
            <person name="Intapan P.M."/>
            <person name="Maleewong W."/>
            <person name="Yang X."/>
            <person name="Hu M."/>
            <person name="Wang Z."/>
            <person name="Hofmann A."/>
            <person name="Sternberg P.W."/>
            <person name="Tan P."/>
            <person name="Wang J."/>
            <person name="Gasser R.B."/>
        </authorList>
    </citation>
    <scope>NUCLEOTIDE SEQUENCE [LARGE SCALE GENOMIC DNA]</scope>
</reference>
<dbReference type="GeneID" id="20326598"/>
<dbReference type="Gene3D" id="1.10.287.2250">
    <property type="match status" value="1"/>
</dbReference>
<evidence type="ECO:0000313" key="4">
    <source>
        <dbReference type="EMBL" id="KER34142.1"/>
    </source>
</evidence>
<organism evidence="4 5">
    <name type="scientific">Opisthorchis viverrini</name>
    <name type="common">Southeast Asian liver fluke</name>
    <dbReference type="NCBI Taxonomy" id="6198"/>
    <lineage>
        <taxon>Eukaryota</taxon>
        <taxon>Metazoa</taxon>
        <taxon>Spiralia</taxon>
        <taxon>Lophotrochozoa</taxon>
        <taxon>Platyhelminthes</taxon>
        <taxon>Trematoda</taxon>
        <taxon>Digenea</taxon>
        <taxon>Opisthorchiida</taxon>
        <taxon>Opisthorchiata</taxon>
        <taxon>Opisthorchiidae</taxon>
        <taxon>Opisthorchis</taxon>
    </lineage>
</organism>
<gene>
    <name evidence="4" type="ORF">T265_12430</name>
</gene>
<dbReference type="Gene3D" id="3.90.70.10">
    <property type="entry name" value="Cysteine proteinases"/>
    <property type="match status" value="2"/>
</dbReference>
<dbReference type="Pfam" id="PF08246">
    <property type="entry name" value="Inhibitor_I29"/>
    <property type="match status" value="1"/>
</dbReference>
<feature type="domain" description="Cathepsin propeptide inhibitor" evidence="3">
    <location>
        <begin position="9"/>
        <end position="80"/>
    </location>
</feature>
<dbReference type="EMBL" id="KL596619">
    <property type="protein sequence ID" value="KER34142.1"/>
    <property type="molecule type" value="Genomic_DNA"/>
</dbReference>
<name>A0A075A6Z7_OPIVI</name>
<dbReference type="SMART" id="SM00848">
    <property type="entry name" value="Inhibitor_I29"/>
    <property type="match status" value="1"/>
</dbReference>
<dbReference type="SUPFAM" id="SSF54001">
    <property type="entry name" value="Cysteine proteinases"/>
    <property type="match status" value="2"/>
</dbReference>
<evidence type="ECO:0000256" key="1">
    <source>
        <dbReference type="ARBA" id="ARBA00008455"/>
    </source>
</evidence>
<dbReference type="InterPro" id="IPR000668">
    <property type="entry name" value="Peptidase_C1A_C"/>
</dbReference>
<feature type="non-terminal residue" evidence="4">
    <location>
        <position position="1"/>
    </location>
</feature>
<evidence type="ECO:0000259" key="3">
    <source>
        <dbReference type="SMART" id="SM00848"/>
    </source>
</evidence>
<accession>A0A075A6Z7</accession>
<dbReference type="InterPro" id="IPR038765">
    <property type="entry name" value="Papain-like_cys_pep_sf"/>
</dbReference>
<dbReference type="PANTHER" id="PTHR12411">
    <property type="entry name" value="CYSTEINE PROTEASE FAMILY C1-RELATED"/>
    <property type="match status" value="1"/>
</dbReference>
<comment type="similarity">
    <text evidence="1">Belongs to the peptidase C1 family.</text>
</comment>
<dbReference type="CDD" id="cd02248">
    <property type="entry name" value="Peptidase_C1A"/>
    <property type="match status" value="2"/>
</dbReference>
<evidence type="ECO:0008006" key="6">
    <source>
        <dbReference type="Google" id="ProtNLM"/>
    </source>
</evidence>
<dbReference type="InterPro" id="IPR013128">
    <property type="entry name" value="Peptidase_C1A"/>
</dbReference>
<proteinExistence type="inferred from homology"/>
<dbReference type="InterPro" id="IPR013201">
    <property type="entry name" value="Prot_inhib_I29"/>
</dbReference>
<protein>
    <recommendedName>
        <fullName evidence="6">Papain family cysteine protease</fullName>
    </recommendedName>
</protein>
<dbReference type="PRINTS" id="PR00705">
    <property type="entry name" value="PAPAIN"/>
</dbReference>
<dbReference type="CTD" id="20326598"/>
<dbReference type="GO" id="GO:0006508">
    <property type="term" value="P:proteolysis"/>
    <property type="evidence" value="ECO:0007669"/>
    <property type="project" value="InterPro"/>
</dbReference>
<dbReference type="InterPro" id="IPR039417">
    <property type="entry name" value="Peptidase_C1A_papain-like"/>
</dbReference>
<dbReference type="Pfam" id="PF00112">
    <property type="entry name" value="Peptidase_C1"/>
    <property type="match status" value="2"/>
</dbReference>
<dbReference type="KEGG" id="ovi:T265_12430"/>
<evidence type="ECO:0000313" key="5">
    <source>
        <dbReference type="Proteomes" id="UP000054324"/>
    </source>
</evidence>
<dbReference type="RefSeq" id="XP_009162110.1">
    <property type="nucleotide sequence ID" value="XM_009163846.1"/>
</dbReference>
<dbReference type="STRING" id="6198.A0A075A6Z7"/>
<sequence length="514" mass="58187">KSEHVRQSYENFKRKYGKYFIGDGRQFVFPRSLKNLLSEDDRRFGIFKDNLKRAQIYQQEDRGTAKYGVTRFFDLTPEEFKALYLTATYDHRKLNQSETIEPKPVGEPQDFFDWRDYGAVGPVLDQDRCGSSWAFSAIGNIEGQYFMRIHRLLSLSEQQLVDCDRVDQGCSGGTPYGAFEGIQQLGGLELEVDYPYLGHQDNCQSNPLRFVVSINGSVQLPKDEDQIAQYLFDHGPLSVGVNGALLQYYSSGIMQPFRDNCDPAEMNHAGLAVGFGIEQDVPYWTIKNSWSTLWGEQLNQSETIEPKPVGEPQDFFDWRDYGAVGPVLDQDRCGSSWAFSAIGNIEGQYFMRIHRLLSLSEQQLVDCDRVDQGCSGGTPYGAFEGIQQLGGLELEVDYPYLGHQDNCQSNPLRFVVSINGSVQLPKDEDQIAQYLFDHGPLSVGVNGALLQYYSSGIMQPFRDNCDPAEMNHAGLAVGFGIEQDVPYWTIKNSWSTLWGEQVSQRNLNMRANFF</sequence>
<keyword evidence="5" id="KW-1185">Reference proteome</keyword>
<dbReference type="GO" id="GO:0008234">
    <property type="term" value="F:cysteine-type peptidase activity"/>
    <property type="evidence" value="ECO:0007669"/>
    <property type="project" value="InterPro"/>
</dbReference>
<dbReference type="AlphaFoldDB" id="A0A075A6Z7"/>
<dbReference type="Proteomes" id="UP000054324">
    <property type="component" value="Unassembled WGS sequence"/>
</dbReference>
<feature type="domain" description="Peptidase C1A papain C-terminal" evidence="2">
    <location>
        <begin position="108"/>
        <end position="307"/>
    </location>
</feature>